<evidence type="ECO:0000256" key="1">
    <source>
        <dbReference type="SAM" id="Coils"/>
    </source>
</evidence>
<dbReference type="PANTHER" id="PTHR45749">
    <property type="match status" value="1"/>
</dbReference>
<keyword evidence="4" id="KW-1185">Reference proteome</keyword>
<feature type="coiled-coil region" evidence="1">
    <location>
        <begin position="277"/>
        <end position="311"/>
    </location>
</feature>
<feature type="signal peptide" evidence="2">
    <location>
        <begin position="1"/>
        <end position="23"/>
    </location>
</feature>
<dbReference type="PANTHER" id="PTHR45749:SF21">
    <property type="entry name" value="DUF4371 DOMAIN-CONTAINING PROTEIN"/>
    <property type="match status" value="1"/>
</dbReference>
<proteinExistence type="predicted"/>
<reference evidence="3 4" key="1">
    <citation type="submission" date="2019-08" db="EMBL/GenBank/DDBJ databases">
        <title>The genome of the soybean aphid Biotype 1, its phylome, world population structure and adaptation to the North American continent.</title>
        <authorList>
            <person name="Giordano R."/>
            <person name="Donthu R.K."/>
            <person name="Hernandez A.G."/>
            <person name="Wright C.L."/>
            <person name="Zimin A.V."/>
        </authorList>
    </citation>
    <scope>NUCLEOTIDE SEQUENCE [LARGE SCALE GENOMIC DNA]</scope>
    <source>
        <tissue evidence="3">Whole aphids</tissue>
    </source>
</reference>
<gene>
    <name evidence="3" type="ORF">AGLY_017092</name>
</gene>
<keyword evidence="1" id="KW-0175">Coiled coil</keyword>
<evidence type="ECO:0000256" key="2">
    <source>
        <dbReference type="SAM" id="SignalP"/>
    </source>
</evidence>
<keyword evidence="2" id="KW-0732">Signal</keyword>
<organism evidence="3 4">
    <name type="scientific">Aphis glycines</name>
    <name type="common">Soybean aphid</name>
    <dbReference type="NCBI Taxonomy" id="307491"/>
    <lineage>
        <taxon>Eukaryota</taxon>
        <taxon>Metazoa</taxon>
        <taxon>Ecdysozoa</taxon>
        <taxon>Arthropoda</taxon>
        <taxon>Hexapoda</taxon>
        <taxon>Insecta</taxon>
        <taxon>Pterygota</taxon>
        <taxon>Neoptera</taxon>
        <taxon>Paraneoptera</taxon>
        <taxon>Hemiptera</taxon>
        <taxon>Sternorrhyncha</taxon>
        <taxon>Aphidomorpha</taxon>
        <taxon>Aphidoidea</taxon>
        <taxon>Aphididae</taxon>
        <taxon>Aphidini</taxon>
        <taxon>Aphis</taxon>
        <taxon>Aphis</taxon>
    </lineage>
</organism>
<sequence>MKWRNLLKRLIKIILYLTSVNLALRGNEGSKQINNPTEGKFLRTVYLLAEFDPLLKIILEDKNQKIKYLSVSIQNELIDILSTDLRRTICNEIKNSIFFSVILDSTQDITKEDQFDLYILKCRGQGYDGAAVMSGSLTGVQKRIRAIVPNATFVHCCPHNINLIICDAAKSTRKVLSFFETVQDIYNFFSSSSLRWKQLAFGEDKGLKIKKLTIKKLCPTRWEARHNAIFSLKQKYSDILRVLSRSAEFILILCIWEPILGSLQIVSKTLQSVHLSLNNVSIQLQKATESIEKMRQEYDKIIDNARKLCETWNIPFKFDKKRQRFAVRHFDEVDGDYRLTVMEDNFKINVFYPVINTTLMQLRERFKGIQMVCEDFSILMPQTLVEMSEDLLINSAYDLTIKYKDDISSDFTRQIISLKAYLLLTYQENSLQKITVQNLGEIIIKDDLTSIFPDVFTAERSFSKLKLIKNYLRNSISQDRFSNIAILNIERLQVENINVDKIIEDFANLKARKTNFLR</sequence>
<evidence type="ECO:0000313" key="3">
    <source>
        <dbReference type="EMBL" id="KAE9522499.1"/>
    </source>
</evidence>
<feature type="chain" id="PRO_5026288314" evidence="2">
    <location>
        <begin position="24"/>
        <end position="518"/>
    </location>
</feature>
<dbReference type="Proteomes" id="UP000475862">
    <property type="component" value="Unassembled WGS sequence"/>
</dbReference>
<dbReference type="AlphaFoldDB" id="A0A6G0SW01"/>
<evidence type="ECO:0000313" key="4">
    <source>
        <dbReference type="Proteomes" id="UP000475862"/>
    </source>
</evidence>
<protein>
    <submittedName>
        <fullName evidence="3">Uncharacterized protein</fullName>
    </submittedName>
</protein>
<dbReference type="OrthoDB" id="6604742at2759"/>
<dbReference type="EMBL" id="VYZN01001099">
    <property type="protein sequence ID" value="KAE9522499.1"/>
    <property type="molecule type" value="Genomic_DNA"/>
</dbReference>
<accession>A0A6G0SW01</accession>
<name>A0A6G0SW01_APHGL</name>
<dbReference type="SUPFAM" id="SSF53098">
    <property type="entry name" value="Ribonuclease H-like"/>
    <property type="match status" value="1"/>
</dbReference>
<dbReference type="InterPro" id="IPR012337">
    <property type="entry name" value="RNaseH-like_sf"/>
</dbReference>
<comment type="caution">
    <text evidence="3">The sequence shown here is derived from an EMBL/GenBank/DDBJ whole genome shotgun (WGS) entry which is preliminary data.</text>
</comment>